<dbReference type="InterPro" id="IPR011713">
    <property type="entry name" value="Leu-rich_rpt_3"/>
</dbReference>
<dbReference type="InterPro" id="IPR001611">
    <property type="entry name" value="Leu-rich_rpt"/>
</dbReference>
<dbReference type="Gene3D" id="1.10.8.430">
    <property type="entry name" value="Helical domain of apoptotic protease-activating factors"/>
    <property type="match status" value="1"/>
</dbReference>
<dbReference type="InterPro" id="IPR003593">
    <property type="entry name" value="AAA+_ATPase"/>
</dbReference>
<name>A0A816J560_BRANA</name>
<evidence type="ECO:0000256" key="2">
    <source>
        <dbReference type="ARBA" id="ARBA00022614"/>
    </source>
</evidence>
<dbReference type="SUPFAM" id="SSF52058">
    <property type="entry name" value="L domain-like"/>
    <property type="match status" value="1"/>
</dbReference>
<dbReference type="InterPro" id="IPR036390">
    <property type="entry name" value="WH_DNA-bd_sf"/>
</dbReference>
<comment type="catalytic activity">
    <reaction evidence="7">
        <text>NAD(+) + H2O = ADP-D-ribose + nicotinamide + H(+)</text>
        <dbReference type="Rhea" id="RHEA:16301"/>
        <dbReference type="ChEBI" id="CHEBI:15377"/>
        <dbReference type="ChEBI" id="CHEBI:15378"/>
        <dbReference type="ChEBI" id="CHEBI:17154"/>
        <dbReference type="ChEBI" id="CHEBI:57540"/>
        <dbReference type="ChEBI" id="CHEBI:57967"/>
        <dbReference type="EC" id="3.2.2.6"/>
    </reaction>
    <physiologicalReaction direction="left-to-right" evidence="7">
        <dbReference type="Rhea" id="RHEA:16302"/>
    </physiologicalReaction>
</comment>
<evidence type="ECO:0000256" key="3">
    <source>
        <dbReference type="ARBA" id="ARBA00022737"/>
    </source>
</evidence>
<gene>
    <name evidence="9" type="ORF">DARMORV10_C09P25280.1</name>
</gene>
<reference evidence="9" key="1">
    <citation type="submission" date="2021-01" db="EMBL/GenBank/DDBJ databases">
        <authorList>
            <consortium name="Genoscope - CEA"/>
            <person name="William W."/>
        </authorList>
    </citation>
    <scope>NUCLEOTIDE SEQUENCE</scope>
</reference>
<accession>A0A816J560</accession>
<dbReference type="SUPFAM" id="SSF52540">
    <property type="entry name" value="P-loop containing nucleoside triphosphate hydrolases"/>
    <property type="match status" value="1"/>
</dbReference>
<dbReference type="InterPro" id="IPR044974">
    <property type="entry name" value="Disease_R_plants"/>
</dbReference>
<dbReference type="GO" id="GO:0061809">
    <property type="term" value="F:NAD+ nucleosidase activity, cyclic ADP-ribose generating"/>
    <property type="evidence" value="ECO:0007669"/>
    <property type="project" value="UniProtKB-EC"/>
</dbReference>
<dbReference type="Pfam" id="PF00931">
    <property type="entry name" value="NB-ARC"/>
    <property type="match status" value="1"/>
</dbReference>
<evidence type="ECO:0000259" key="8">
    <source>
        <dbReference type="PROSITE" id="PS50104"/>
    </source>
</evidence>
<proteinExistence type="predicted"/>
<sequence>MGSFLNWALVVAVGCFTFYKKIRFHQRDKEMDPASSSPSSSLSLPPSSSSLSPYSQKYIYQVFPSFHGADVRKAFLSHILKELKSKGINPFIDNNIERSKSIGPELKAAIRGSRIAVVLLSRNYASSSWCLDELVEIIKCREVLGQTVMTVFYEVDPTDVKKQRGEFGRAFKKTCVGRKQEEIARWRQALAEVATIAGVHSTKWDDEAAMIEKIAVDIFNKLNYSKSSNDFNNIVGLEAHLENMESLLCLHSDEVRMIGIWGPSGIGKTTIARHLFNQASSHFQHSIFVENIKASMHTRRTSSDDYTAKLNLQQQIMSQISPKDVKIGHLEAVKGRLFDKKVLVVLDDVDESMLLEAMANETSWFGRGSRIIITTQDQNVLRAHDVQDVYRVDSPPTHTALKIFCRYAFRQDSPYAGFEKLAGKVTNLVGELPLGLKVMGSYFRGMSRQKWEKSLLRLTKHLDGSIARILKFSYDALDMEDKVLFLYIACFFNYESIAKLEKYLANEFSDLRSGFDILAEKSLISMNNSGYLEMQKLLEQLGRDIVHQEYIREPGRPQFLVDTRNIREVLTNNTVSTNVRGIKFDLSELSKDLNISERAFEGLSNLQFLRFHYRIGNRRNQLHLPRGLNNIPTGLRILHWDQFPGTSLPSDMNPQSLVELVMHGSKLEKLWEETKEMDLNQCTSLVELPSSIGKASNLKKLDLVHCSSLVQLPPSIGDNTNLQNLDLSNCSSLVELPSSMDNLINLEKLNVSHCSIIEQSIGSASNLEKLDLSNCSNLVELPSSIGNAINLLYLSLIGCSRLVKLPSSMGNLTSLKILYLNNCSNLVELHYTIGNAISLEKLDLSNCSSLVKLPHSIGKATNLQKLKLVNCSSLVELPSSIGNLFKLQLLCLKGCSKLEVLPINIDMQSLNELDLTDCSLLKSFPQISTYIGVLRLKGTAIKEVPSSTRLWCRLATLQMSYTESLK</sequence>
<protein>
    <recommendedName>
        <fullName evidence="1">ADP-ribosyl cyclase/cyclic ADP-ribose hydrolase</fullName>
        <ecNumber evidence="1">3.2.2.6</ecNumber>
    </recommendedName>
</protein>
<dbReference type="InterPro" id="IPR042197">
    <property type="entry name" value="Apaf_helical"/>
</dbReference>
<keyword evidence="5" id="KW-0611">Plant defense</keyword>
<dbReference type="Pfam" id="PF23282">
    <property type="entry name" value="WHD_ROQ1"/>
    <property type="match status" value="1"/>
</dbReference>
<dbReference type="SUPFAM" id="SSF46785">
    <property type="entry name" value="Winged helix' DNA-binding domain"/>
    <property type="match status" value="1"/>
</dbReference>
<dbReference type="InterPro" id="IPR027417">
    <property type="entry name" value="P-loop_NTPase"/>
</dbReference>
<dbReference type="Gene3D" id="3.80.10.10">
    <property type="entry name" value="Ribonuclease Inhibitor"/>
    <property type="match status" value="3"/>
</dbReference>
<organism evidence="9">
    <name type="scientific">Brassica napus</name>
    <name type="common">Rape</name>
    <dbReference type="NCBI Taxonomy" id="3708"/>
    <lineage>
        <taxon>Eukaryota</taxon>
        <taxon>Viridiplantae</taxon>
        <taxon>Streptophyta</taxon>
        <taxon>Embryophyta</taxon>
        <taxon>Tracheophyta</taxon>
        <taxon>Spermatophyta</taxon>
        <taxon>Magnoliopsida</taxon>
        <taxon>eudicotyledons</taxon>
        <taxon>Gunneridae</taxon>
        <taxon>Pentapetalae</taxon>
        <taxon>rosids</taxon>
        <taxon>malvids</taxon>
        <taxon>Brassicales</taxon>
        <taxon>Brassicaceae</taxon>
        <taxon>Brassiceae</taxon>
        <taxon>Brassica</taxon>
    </lineage>
</organism>
<dbReference type="PANTHER" id="PTHR11017">
    <property type="entry name" value="LEUCINE-RICH REPEAT-CONTAINING PROTEIN"/>
    <property type="match status" value="1"/>
</dbReference>
<dbReference type="PRINTS" id="PR00364">
    <property type="entry name" value="DISEASERSIST"/>
</dbReference>
<evidence type="ECO:0000256" key="4">
    <source>
        <dbReference type="ARBA" id="ARBA00022801"/>
    </source>
</evidence>
<keyword evidence="6" id="KW-0520">NAD</keyword>
<dbReference type="Proteomes" id="UP001295469">
    <property type="component" value="Chromosome C09"/>
</dbReference>
<dbReference type="Pfam" id="PF01582">
    <property type="entry name" value="TIR"/>
    <property type="match status" value="1"/>
</dbReference>
<dbReference type="EC" id="3.2.2.6" evidence="1"/>
<dbReference type="InterPro" id="IPR002182">
    <property type="entry name" value="NB-ARC"/>
</dbReference>
<dbReference type="PROSITE" id="PS50104">
    <property type="entry name" value="TIR"/>
    <property type="match status" value="1"/>
</dbReference>
<dbReference type="Pfam" id="PF00560">
    <property type="entry name" value="LRR_1"/>
    <property type="match status" value="2"/>
</dbReference>
<keyword evidence="3" id="KW-0677">Repeat</keyword>
<dbReference type="InterPro" id="IPR032675">
    <property type="entry name" value="LRR_dom_sf"/>
</dbReference>
<dbReference type="GO" id="GO:0007165">
    <property type="term" value="P:signal transduction"/>
    <property type="evidence" value="ECO:0007669"/>
    <property type="project" value="InterPro"/>
</dbReference>
<evidence type="ECO:0000256" key="7">
    <source>
        <dbReference type="ARBA" id="ARBA00047304"/>
    </source>
</evidence>
<dbReference type="FunFam" id="3.40.50.300:FF:001002">
    <property type="entry name" value="Disease resistance protein (TIR-NBS-LRR class)"/>
    <property type="match status" value="1"/>
</dbReference>
<dbReference type="FunFam" id="1.10.8.430:FF:000002">
    <property type="entry name" value="Disease resistance protein (TIR-NBS-LRR class)"/>
    <property type="match status" value="1"/>
</dbReference>
<evidence type="ECO:0000256" key="6">
    <source>
        <dbReference type="ARBA" id="ARBA00023027"/>
    </source>
</evidence>
<dbReference type="PANTHER" id="PTHR11017:SF333">
    <property type="entry name" value="ADP-RIBOSYL CYCLASE_CYCLIC ADP-RIBOSE HYDROLASE-RELATED"/>
    <property type="match status" value="1"/>
</dbReference>
<dbReference type="GO" id="GO:0043531">
    <property type="term" value="F:ADP binding"/>
    <property type="evidence" value="ECO:0007669"/>
    <property type="project" value="InterPro"/>
</dbReference>
<evidence type="ECO:0000313" key="9">
    <source>
        <dbReference type="EMBL" id="CAF1729658.1"/>
    </source>
</evidence>
<evidence type="ECO:0000256" key="5">
    <source>
        <dbReference type="ARBA" id="ARBA00022821"/>
    </source>
</evidence>
<dbReference type="SUPFAM" id="SSF52200">
    <property type="entry name" value="Toll/Interleukin receptor TIR domain"/>
    <property type="match status" value="1"/>
</dbReference>
<dbReference type="Gene3D" id="3.40.50.300">
    <property type="entry name" value="P-loop containing nucleotide triphosphate hydrolases"/>
    <property type="match status" value="1"/>
</dbReference>
<evidence type="ECO:0000256" key="1">
    <source>
        <dbReference type="ARBA" id="ARBA00011982"/>
    </source>
</evidence>
<dbReference type="Gene3D" id="3.40.50.10140">
    <property type="entry name" value="Toll/interleukin-1 receptor homology (TIR) domain"/>
    <property type="match status" value="1"/>
</dbReference>
<keyword evidence="2" id="KW-0433">Leucine-rich repeat</keyword>
<dbReference type="SMART" id="SM00382">
    <property type="entry name" value="AAA"/>
    <property type="match status" value="1"/>
</dbReference>
<dbReference type="InterPro" id="IPR058192">
    <property type="entry name" value="WHD_ROQ1-like"/>
</dbReference>
<dbReference type="GO" id="GO:0006952">
    <property type="term" value="P:defense response"/>
    <property type="evidence" value="ECO:0007669"/>
    <property type="project" value="UniProtKB-KW"/>
</dbReference>
<dbReference type="EMBL" id="HG994373">
    <property type="protein sequence ID" value="CAF1729658.1"/>
    <property type="molecule type" value="Genomic_DNA"/>
</dbReference>
<dbReference type="FunFam" id="3.40.50.10140:FF:000007">
    <property type="entry name" value="Disease resistance protein (TIR-NBS-LRR class)"/>
    <property type="match status" value="1"/>
</dbReference>
<keyword evidence="4" id="KW-0378">Hydrolase</keyword>
<dbReference type="InterPro" id="IPR035897">
    <property type="entry name" value="Toll_tir_struct_dom_sf"/>
</dbReference>
<dbReference type="Pfam" id="PF07725">
    <property type="entry name" value="LRR_3"/>
    <property type="match status" value="1"/>
</dbReference>
<feature type="domain" description="TIR" evidence="8">
    <location>
        <begin position="58"/>
        <end position="222"/>
    </location>
</feature>
<dbReference type="AlphaFoldDB" id="A0A816J560"/>
<dbReference type="InterPro" id="IPR000157">
    <property type="entry name" value="TIR_dom"/>
</dbReference>
<dbReference type="SMART" id="SM00255">
    <property type="entry name" value="TIR"/>
    <property type="match status" value="1"/>
</dbReference>